<keyword evidence="4" id="KW-0659">Purine metabolism</keyword>
<dbReference type="EMBL" id="LN890550">
    <property type="protein sequence ID" value="CUS24958.1"/>
    <property type="molecule type" value="Genomic_DNA"/>
</dbReference>
<dbReference type="SUPFAM" id="SSF49785">
    <property type="entry name" value="Galactose-binding domain-like"/>
    <property type="match status" value="2"/>
</dbReference>
<gene>
    <name evidence="9" type="ORF">LAQU0_S22e01024g</name>
</gene>
<evidence type="ECO:0000256" key="2">
    <source>
        <dbReference type="ARBA" id="ARBA00009242"/>
    </source>
</evidence>
<keyword evidence="5" id="KW-0378">Hydrolase</keyword>
<dbReference type="AlphaFoldDB" id="A0A0P1L4X1"/>
<dbReference type="InterPro" id="IPR005164">
    <property type="entry name" value="Allantoicase"/>
</dbReference>
<evidence type="ECO:0000256" key="6">
    <source>
        <dbReference type="ARBA" id="ARBA00056910"/>
    </source>
</evidence>
<keyword evidence="10" id="KW-1185">Reference proteome</keyword>
<evidence type="ECO:0000256" key="4">
    <source>
        <dbReference type="ARBA" id="ARBA00022631"/>
    </source>
</evidence>
<evidence type="ECO:0000256" key="3">
    <source>
        <dbReference type="ARBA" id="ARBA00012170"/>
    </source>
</evidence>
<dbReference type="FunFam" id="2.60.120.260:FF:000059">
    <property type="entry name" value="Probable allantoicase"/>
    <property type="match status" value="1"/>
</dbReference>
<dbReference type="Pfam" id="PF03561">
    <property type="entry name" value="Allantoicase"/>
    <property type="match status" value="2"/>
</dbReference>
<accession>A0A0P1L4X1</accession>
<evidence type="ECO:0000313" key="9">
    <source>
        <dbReference type="EMBL" id="CUS24958.1"/>
    </source>
</evidence>
<sequence>MLCRKPRLCLAPAAFCFDHVMRGFCRKATCCVSGSSVQLYDNPYKRGGVFDGVGSILTCAVVNSPASPSRILVMKYFSHDEAADFLSVVTSKHLAVDVIGRKLGGTVVSCSNEWFAEASNLLEPRAPTRDATKFVYAGAWYDGWETRRHNEEEYDWVILKMGVAAARIVGCEVDTAFFNGNHAPEISVDALYSESDDEILETDDRWEEVIPKKECGPSQRHFMLRDTATEGSYTHVKLKMYPDGGIARFRLYGRVTPPASLTASSDPIDLASVCNGGVTLCVSDQHFGSADNILLPGRGHDMSDGWETTRSRAPGHVDWAIVQLGRRSSRITSIIVDTAHFRGNFPQFITVHGIDSTSPTPPAHDDPKWFTLVDKSKTGPDAEHIYEIKDFNVNATHVKLTMIPDGGLKRIRVFGN</sequence>
<dbReference type="GO" id="GO:0004037">
    <property type="term" value="F:allantoicase activity"/>
    <property type="evidence" value="ECO:0007669"/>
    <property type="project" value="UniProtKB-EC"/>
</dbReference>
<dbReference type="NCBIfam" id="TIGR02961">
    <property type="entry name" value="allantoicase"/>
    <property type="match status" value="1"/>
</dbReference>
<dbReference type="FunFam" id="2.60.120.260:FF:000078">
    <property type="entry name" value="DAL2p Allantoicase"/>
    <property type="match status" value="1"/>
</dbReference>
<protein>
    <recommendedName>
        <fullName evidence="3">allantoicase</fullName>
        <ecNumber evidence="3">3.5.3.4</ecNumber>
    </recommendedName>
</protein>
<comment type="pathway">
    <text evidence="7">Nitrogen metabolism; (S)-allantoin degradation; (S)-ureidoglycolate from allantoate (aminidohydrolase route): step 1/1.</text>
</comment>
<comment type="similarity">
    <text evidence="2">Belongs to the allantoicase family.</text>
</comment>
<reference evidence="10" key="1">
    <citation type="submission" date="2015-10" db="EMBL/GenBank/DDBJ databases">
        <authorList>
            <person name="Devillers H."/>
        </authorList>
    </citation>
    <scope>NUCLEOTIDE SEQUENCE [LARGE SCALE GENOMIC DNA]</scope>
</reference>
<dbReference type="InterPro" id="IPR015908">
    <property type="entry name" value="Allantoicase_dom"/>
</dbReference>
<feature type="domain" description="Allantoicase" evidence="8">
    <location>
        <begin position="276"/>
        <end position="416"/>
    </location>
</feature>
<dbReference type="EC" id="3.5.3.4" evidence="3"/>
<dbReference type="HAMAP" id="MF_00813">
    <property type="entry name" value="Allantoicase"/>
    <property type="match status" value="1"/>
</dbReference>
<dbReference type="OrthoDB" id="10266039at2759"/>
<dbReference type="Proteomes" id="UP000236544">
    <property type="component" value="Unassembled WGS sequence"/>
</dbReference>
<comment type="function">
    <text evidence="6">Utilization of purines as secondary nitrogen sources, when primary sources are limiting.</text>
</comment>
<evidence type="ECO:0000313" key="10">
    <source>
        <dbReference type="Proteomes" id="UP000236544"/>
    </source>
</evidence>
<dbReference type="InterPro" id="IPR008979">
    <property type="entry name" value="Galactose-bd-like_sf"/>
</dbReference>
<evidence type="ECO:0000259" key="8">
    <source>
        <dbReference type="Pfam" id="PF03561"/>
    </source>
</evidence>
<dbReference type="GO" id="GO:0000256">
    <property type="term" value="P:allantoin catabolic process"/>
    <property type="evidence" value="ECO:0007669"/>
    <property type="project" value="InterPro"/>
</dbReference>
<name>A0A0P1L4X1_9SACH</name>
<dbReference type="GO" id="GO:0006144">
    <property type="term" value="P:purine nucleobase metabolic process"/>
    <property type="evidence" value="ECO:0007669"/>
    <property type="project" value="UniProtKB-KW"/>
</dbReference>
<comment type="catalytic activity">
    <reaction evidence="1">
        <text>allantoate + H2O = (S)-ureidoglycolate + urea</text>
        <dbReference type="Rhea" id="RHEA:11016"/>
        <dbReference type="ChEBI" id="CHEBI:15377"/>
        <dbReference type="ChEBI" id="CHEBI:16199"/>
        <dbReference type="ChEBI" id="CHEBI:17536"/>
        <dbReference type="ChEBI" id="CHEBI:57296"/>
        <dbReference type="EC" id="3.5.3.4"/>
    </reaction>
</comment>
<feature type="domain" description="Allantoicase" evidence="8">
    <location>
        <begin position="104"/>
        <end position="255"/>
    </location>
</feature>
<evidence type="ECO:0000256" key="7">
    <source>
        <dbReference type="ARBA" id="ARBA00060607"/>
    </source>
</evidence>
<evidence type="ECO:0000256" key="5">
    <source>
        <dbReference type="ARBA" id="ARBA00022801"/>
    </source>
</evidence>
<evidence type="ECO:0000256" key="1">
    <source>
        <dbReference type="ARBA" id="ARBA00001314"/>
    </source>
</evidence>
<dbReference type="PANTHER" id="PTHR12045:SF3">
    <property type="entry name" value="INACTIVE ALLANTOICASE-RELATED"/>
    <property type="match status" value="1"/>
</dbReference>
<dbReference type="Gene3D" id="2.60.120.260">
    <property type="entry name" value="Galactose-binding domain-like"/>
    <property type="match status" value="2"/>
</dbReference>
<dbReference type="PANTHER" id="PTHR12045">
    <property type="entry name" value="ALLANTOICASE"/>
    <property type="match status" value="1"/>
</dbReference>
<organism evidence="9 10">
    <name type="scientific">Lachancea quebecensis</name>
    <dbReference type="NCBI Taxonomy" id="1654605"/>
    <lineage>
        <taxon>Eukaryota</taxon>
        <taxon>Fungi</taxon>
        <taxon>Dikarya</taxon>
        <taxon>Ascomycota</taxon>
        <taxon>Saccharomycotina</taxon>
        <taxon>Saccharomycetes</taxon>
        <taxon>Saccharomycetales</taxon>
        <taxon>Saccharomycetaceae</taxon>
        <taxon>Lachancea</taxon>
    </lineage>
</organism>
<proteinExistence type="inferred from homology"/>